<comment type="caution">
    <text evidence="1">The sequence shown here is derived from an EMBL/GenBank/DDBJ whole genome shotgun (WGS) entry which is preliminary data.</text>
</comment>
<reference evidence="1 2" key="1">
    <citation type="submission" date="2019-02" db="EMBL/GenBank/DDBJ databases">
        <title>Deep-cultivation of Planctomycetes and their phenomic and genomic characterization uncovers novel biology.</title>
        <authorList>
            <person name="Wiegand S."/>
            <person name="Jogler M."/>
            <person name="Boedeker C."/>
            <person name="Pinto D."/>
            <person name="Vollmers J."/>
            <person name="Rivas-Marin E."/>
            <person name="Kohn T."/>
            <person name="Peeters S.H."/>
            <person name="Heuer A."/>
            <person name="Rast P."/>
            <person name="Oberbeckmann S."/>
            <person name="Bunk B."/>
            <person name="Jeske O."/>
            <person name="Meyerdierks A."/>
            <person name="Storesund J.E."/>
            <person name="Kallscheuer N."/>
            <person name="Luecker S."/>
            <person name="Lage O.M."/>
            <person name="Pohl T."/>
            <person name="Merkel B.J."/>
            <person name="Hornburger P."/>
            <person name="Mueller R.-W."/>
            <person name="Bruemmer F."/>
            <person name="Labrenz M."/>
            <person name="Spormann A.M."/>
            <person name="Op Den Camp H."/>
            <person name="Overmann J."/>
            <person name="Amann R."/>
            <person name="Jetten M.S.M."/>
            <person name="Mascher T."/>
            <person name="Medema M.H."/>
            <person name="Devos D.P."/>
            <person name="Kaster A.-K."/>
            <person name="Ovreas L."/>
            <person name="Rohde M."/>
            <person name="Galperin M.Y."/>
            <person name="Jogler C."/>
        </authorList>
    </citation>
    <scope>NUCLEOTIDE SEQUENCE [LARGE SCALE GENOMIC DNA]</scope>
    <source>
        <strain evidence="1 2">Pla52o</strain>
    </source>
</reference>
<sequence length="130" mass="13741">MNSPKTLSILCAVVAAFVVGCGGRSDQPDLGLVTGLVTVDGAPAESLLVTFIPENGRPSTGVTNAQGQYELEYIGDSKGAKLGHHLVRITTLDIGEPNRPTRELISSKYNAQSELTAEVKAEDNKIDFAL</sequence>
<organism evidence="1 2">
    <name type="scientific">Novipirellula galeiformis</name>
    <dbReference type="NCBI Taxonomy" id="2528004"/>
    <lineage>
        <taxon>Bacteria</taxon>
        <taxon>Pseudomonadati</taxon>
        <taxon>Planctomycetota</taxon>
        <taxon>Planctomycetia</taxon>
        <taxon>Pirellulales</taxon>
        <taxon>Pirellulaceae</taxon>
        <taxon>Novipirellula</taxon>
    </lineage>
</organism>
<name>A0A5C6CJZ2_9BACT</name>
<accession>A0A5C6CJZ2</accession>
<proteinExistence type="predicted"/>
<dbReference type="Proteomes" id="UP000316304">
    <property type="component" value="Unassembled WGS sequence"/>
</dbReference>
<dbReference type="PROSITE" id="PS51257">
    <property type="entry name" value="PROKAR_LIPOPROTEIN"/>
    <property type="match status" value="1"/>
</dbReference>
<keyword evidence="2" id="KW-1185">Reference proteome</keyword>
<dbReference type="AlphaFoldDB" id="A0A5C6CJZ2"/>
<dbReference type="RefSeq" id="WP_146593857.1">
    <property type="nucleotide sequence ID" value="NZ_SJPT01000002.1"/>
</dbReference>
<dbReference type="OrthoDB" id="213762at2"/>
<gene>
    <name evidence="1" type="ORF">Pla52o_14810</name>
</gene>
<evidence type="ECO:0008006" key="3">
    <source>
        <dbReference type="Google" id="ProtNLM"/>
    </source>
</evidence>
<protein>
    <recommendedName>
        <fullName evidence="3">Carboxypeptidase regulatory-like domain-containing protein</fullName>
    </recommendedName>
</protein>
<dbReference type="EMBL" id="SJPT01000002">
    <property type="protein sequence ID" value="TWU25183.1"/>
    <property type="molecule type" value="Genomic_DNA"/>
</dbReference>
<evidence type="ECO:0000313" key="2">
    <source>
        <dbReference type="Proteomes" id="UP000316304"/>
    </source>
</evidence>
<evidence type="ECO:0000313" key="1">
    <source>
        <dbReference type="EMBL" id="TWU25183.1"/>
    </source>
</evidence>